<evidence type="ECO:0000313" key="1">
    <source>
        <dbReference type="EMBL" id="ESO02944.1"/>
    </source>
</evidence>
<accession>T1F839</accession>
<dbReference type="Proteomes" id="UP000015101">
    <property type="component" value="Unassembled WGS sequence"/>
</dbReference>
<dbReference type="RefSeq" id="XP_009019158.1">
    <property type="nucleotide sequence ID" value="XM_009020910.1"/>
</dbReference>
<dbReference type="EMBL" id="AMQM01004908">
    <property type="status" value="NOT_ANNOTATED_CDS"/>
    <property type="molecule type" value="Genomic_DNA"/>
</dbReference>
<gene>
    <name evidence="2" type="primary">20204988</name>
    <name evidence="1" type="ORF">HELRODRAFT_174420</name>
</gene>
<dbReference type="STRING" id="6412.T1F839"/>
<dbReference type="PANTHER" id="PTHR33776">
    <property type="entry name" value="ENDO/EXONUCLEASE/PHOSPHATASE DOMAIN-CONTAINING PROTEIN"/>
    <property type="match status" value="1"/>
</dbReference>
<dbReference type="InterPro" id="IPR036691">
    <property type="entry name" value="Endo/exonu/phosph_ase_sf"/>
</dbReference>
<dbReference type="CTD" id="20204988"/>
<protein>
    <recommendedName>
        <fullName evidence="4">Endonuclease/exonuclease/phosphatase domain-containing protein</fullName>
    </recommendedName>
</protein>
<reference evidence="2" key="3">
    <citation type="submission" date="2015-06" db="UniProtKB">
        <authorList>
            <consortium name="EnsemblMetazoa"/>
        </authorList>
    </citation>
    <scope>IDENTIFICATION</scope>
</reference>
<organism evidence="2 3">
    <name type="scientific">Helobdella robusta</name>
    <name type="common">Californian leech</name>
    <dbReference type="NCBI Taxonomy" id="6412"/>
    <lineage>
        <taxon>Eukaryota</taxon>
        <taxon>Metazoa</taxon>
        <taxon>Spiralia</taxon>
        <taxon>Lophotrochozoa</taxon>
        <taxon>Annelida</taxon>
        <taxon>Clitellata</taxon>
        <taxon>Hirudinea</taxon>
        <taxon>Rhynchobdellida</taxon>
        <taxon>Glossiphoniidae</taxon>
        <taxon>Helobdella</taxon>
    </lineage>
</organism>
<dbReference type="InParanoid" id="T1F839"/>
<dbReference type="OrthoDB" id="6287244at2759"/>
<evidence type="ECO:0000313" key="3">
    <source>
        <dbReference type="Proteomes" id="UP000015101"/>
    </source>
</evidence>
<evidence type="ECO:0008006" key="4">
    <source>
        <dbReference type="Google" id="ProtNLM"/>
    </source>
</evidence>
<dbReference type="GeneID" id="20204988"/>
<dbReference type="HOGENOM" id="CLU_1367552_0_0_1"/>
<proteinExistence type="predicted"/>
<reference evidence="1 3" key="2">
    <citation type="journal article" date="2013" name="Nature">
        <title>Insights into bilaterian evolution from three spiralian genomes.</title>
        <authorList>
            <person name="Simakov O."/>
            <person name="Marletaz F."/>
            <person name="Cho S.J."/>
            <person name="Edsinger-Gonzales E."/>
            <person name="Havlak P."/>
            <person name="Hellsten U."/>
            <person name="Kuo D.H."/>
            <person name="Larsson T."/>
            <person name="Lv J."/>
            <person name="Arendt D."/>
            <person name="Savage R."/>
            <person name="Osoegawa K."/>
            <person name="de Jong P."/>
            <person name="Grimwood J."/>
            <person name="Chapman J.A."/>
            <person name="Shapiro H."/>
            <person name="Aerts A."/>
            <person name="Otillar R.P."/>
            <person name="Terry A.Y."/>
            <person name="Boore J.L."/>
            <person name="Grigoriev I.V."/>
            <person name="Lindberg D.R."/>
            <person name="Seaver E.C."/>
            <person name="Weisblat D.A."/>
            <person name="Putnam N.H."/>
            <person name="Rokhsar D.S."/>
        </authorList>
    </citation>
    <scope>NUCLEOTIDE SEQUENCE</scope>
</reference>
<dbReference type="OMA" id="CFASSEH"/>
<keyword evidence="3" id="KW-1185">Reference proteome</keyword>
<dbReference type="SUPFAM" id="SSF56219">
    <property type="entry name" value="DNase I-like"/>
    <property type="match status" value="1"/>
</dbReference>
<evidence type="ECO:0000313" key="2">
    <source>
        <dbReference type="EnsemblMetazoa" id="HelroP174420"/>
    </source>
</evidence>
<dbReference type="EnsemblMetazoa" id="HelroT174420">
    <property type="protein sequence ID" value="HelroP174420"/>
    <property type="gene ID" value="HelroG174420"/>
</dbReference>
<name>T1F839_HELRO</name>
<reference evidence="3" key="1">
    <citation type="submission" date="2012-12" db="EMBL/GenBank/DDBJ databases">
        <authorList>
            <person name="Hellsten U."/>
            <person name="Grimwood J."/>
            <person name="Chapman J.A."/>
            <person name="Shapiro H."/>
            <person name="Aerts A."/>
            <person name="Otillar R.P."/>
            <person name="Terry A.Y."/>
            <person name="Boore J.L."/>
            <person name="Simakov O."/>
            <person name="Marletaz F."/>
            <person name="Cho S.-J."/>
            <person name="Edsinger-Gonzales E."/>
            <person name="Havlak P."/>
            <person name="Kuo D.-H."/>
            <person name="Larsson T."/>
            <person name="Lv J."/>
            <person name="Arendt D."/>
            <person name="Savage R."/>
            <person name="Osoegawa K."/>
            <person name="de Jong P."/>
            <person name="Lindberg D.R."/>
            <person name="Seaver E.C."/>
            <person name="Weisblat D.A."/>
            <person name="Putnam N.H."/>
            <person name="Grigoriev I.V."/>
            <person name="Rokhsar D.S."/>
        </authorList>
    </citation>
    <scope>NUCLEOTIDE SEQUENCE</scope>
</reference>
<dbReference type="Gene3D" id="3.60.10.10">
    <property type="entry name" value="Endonuclease/exonuclease/phosphatase"/>
    <property type="match status" value="1"/>
</dbReference>
<dbReference type="KEGG" id="hro:HELRODRAFT_174420"/>
<dbReference type="EMBL" id="KB096716">
    <property type="protein sequence ID" value="ESO02944.1"/>
    <property type="molecule type" value="Genomic_DNA"/>
</dbReference>
<dbReference type="AlphaFoldDB" id="T1F839"/>
<dbReference type="PANTHER" id="PTHR33776:SF3">
    <property type="entry name" value="PHD-TYPE DOMAIN-CONTAINING PROTEIN"/>
    <property type="match status" value="1"/>
</dbReference>
<sequence>MFIKGLVGKLCFASSEHGNVWLCSKHTNISLKRKNINKRQAMLKCGLLNVRSAVNKALLLNKVIRANNLNVFIITKIWVPYDAPNAIKYGLTPEEYTILHCHRGSSQNKSGGGLAIVHSNLLKATFIVDDMKYLGFENLTVKFNTYSYSFIISSIYRPPGYVSTDLINEFSDHVDTITNFNIPFIVFGDFNALEQLRVIE</sequence>